<evidence type="ECO:0000256" key="3">
    <source>
        <dbReference type="ARBA" id="ARBA00022729"/>
    </source>
</evidence>
<feature type="signal peptide" evidence="5">
    <location>
        <begin position="1"/>
        <end position="20"/>
    </location>
</feature>
<name>A0A1H8X6M3_9PSEU</name>
<dbReference type="InterPro" id="IPR006059">
    <property type="entry name" value="SBP"/>
</dbReference>
<feature type="chain" id="PRO_5039383047" evidence="5">
    <location>
        <begin position="21"/>
        <end position="345"/>
    </location>
</feature>
<dbReference type="PANTHER" id="PTHR30006">
    <property type="entry name" value="THIAMINE-BINDING PERIPLASMIC PROTEIN-RELATED"/>
    <property type="match status" value="1"/>
</dbReference>
<comment type="subcellular location">
    <subcellularLocation>
        <location evidence="1">Periplasm</location>
    </subcellularLocation>
</comment>
<dbReference type="GO" id="GO:0015888">
    <property type="term" value="P:thiamine transport"/>
    <property type="evidence" value="ECO:0007669"/>
    <property type="project" value="TreeGrafter"/>
</dbReference>
<dbReference type="EMBL" id="FOEF01000006">
    <property type="protein sequence ID" value="SEP35549.1"/>
    <property type="molecule type" value="Genomic_DNA"/>
</dbReference>
<keyword evidence="7" id="KW-1185">Reference proteome</keyword>
<dbReference type="GO" id="GO:0030975">
    <property type="term" value="F:thiamine binding"/>
    <property type="evidence" value="ECO:0007669"/>
    <property type="project" value="TreeGrafter"/>
</dbReference>
<dbReference type="GO" id="GO:0016747">
    <property type="term" value="F:acyltransferase activity, transferring groups other than amino-acyl groups"/>
    <property type="evidence" value="ECO:0007669"/>
    <property type="project" value="InterPro"/>
</dbReference>
<dbReference type="OrthoDB" id="179400at2"/>
<evidence type="ECO:0000313" key="7">
    <source>
        <dbReference type="Proteomes" id="UP000198582"/>
    </source>
</evidence>
<keyword evidence="4" id="KW-0574">Periplasm</keyword>
<evidence type="ECO:0000256" key="4">
    <source>
        <dbReference type="ARBA" id="ARBA00022764"/>
    </source>
</evidence>
<dbReference type="STRING" id="394193.SAMN04489732_106355"/>
<dbReference type="PROSITE" id="PS51257">
    <property type="entry name" value="PROKAR_LIPOPROTEIN"/>
    <property type="match status" value="1"/>
</dbReference>
<dbReference type="SUPFAM" id="SSF53850">
    <property type="entry name" value="Periplasmic binding protein-like II"/>
    <property type="match status" value="1"/>
</dbReference>
<dbReference type="GO" id="GO:0030976">
    <property type="term" value="F:thiamine pyrophosphate binding"/>
    <property type="evidence" value="ECO:0007669"/>
    <property type="project" value="TreeGrafter"/>
</dbReference>
<dbReference type="InterPro" id="IPR020610">
    <property type="entry name" value="Thiolase_AS"/>
</dbReference>
<evidence type="ECO:0000313" key="6">
    <source>
        <dbReference type="EMBL" id="SEP35549.1"/>
    </source>
</evidence>
<accession>A0A1H8X6M3</accession>
<keyword evidence="2" id="KW-0813">Transport</keyword>
<gene>
    <name evidence="6" type="ORF">SAMN04489732_106355</name>
</gene>
<reference evidence="7" key="1">
    <citation type="submission" date="2016-10" db="EMBL/GenBank/DDBJ databases">
        <authorList>
            <person name="Varghese N."/>
            <person name="Submissions S."/>
        </authorList>
    </citation>
    <scope>NUCLEOTIDE SEQUENCE [LARGE SCALE GENOMIC DNA]</scope>
    <source>
        <strain evidence="7">DSM 44993</strain>
    </source>
</reference>
<evidence type="ECO:0000256" key="5">
    <source>
        <dbReference type="SAM" id="SignalP"/>
    </source>
</evidence>
<organism evidence="6 7">
    <name type="scientific">Amycolatopsis saalfeldensis</name>
    <dbReference type="NCBI Taxonomy" id="394193"/>
    <lineage>
        <taxon>Bacteria</taxon>
        <taxon>Bacillati</taxon>
        <taxon>Actinomycetota</taxon>
        <taxon>Actinomycetes</taxon>
        <taxon>Pseudonocardiales</taxon>
        <taxon>Pseudonocardiaceae</taxon>
        <taxon>Amycolatopsis</taxon>
    </lineage>
</organism>
<evidence type="ECO:0000256" key="1">
    <source>
        <dbReference type="ARBA" id="ARBA00004418"/>
    </source>
</evidence>
<dbReference type="RefSeq" id="WP_091617849.1">
    <property type="nucleotide sequence ID" value="NZ_FOEF01000006.1"/>
</dbReference>
<dbReference type="PROSITE" id="PS00099">
    <property type="entry name" value="THIOLASE_3"/>
    <property type="match status" value="1"/>
</dbReference>
<dbReference type="Gene3D" id="3.40.190.10">
    <property type="entry name" value="Periplasmic binding protein-like II"/>
    <property type="match status" value="2"/>
</dbReference>
<dbReference type="Proteomes" id="UP000198582">
    <property type="component" value="Unassembled WGS sequence"/>
</dbReference>
<proteinExistence type="predicted"/>
<dbReference type="AlphaFoldDB" id="A0A1H8X6M3"/>
<dbReference type="Pfam" id="PF01547">
    <property type="entry name" value="SBP_bac_1"/>
    <property type="match status" value="1"/>
</dbReference>
<dbReference type="GO" id="GO:0030288">
    <property type="term" value="C:outer membrane-bounded periplasmic space"/>
    <property type="evidence" value="ECO:0007669"/>
    <property type="project" value="TreeGrafter"/>
</dbReference>
<dbReference type="PANTHER" id="PTHR30006:SF3">
    <property type="entry name" value="THIAMINE-BINDING PERIPLASMIC PROTEIN"/>
    <property type="match status" value="1"/>
</dbReference>
<protein>
    <submittedName>
        <fullName evidence="6">2-aminoethylphosphonate transport system substrate-binding protein</fullName>
    </submittedName>
</protein>
<dbReference type="NCBIfam" id="NF011620">
    <property type="entry name" value="PRK15046.1"/>
    <property type="match status" value="1"/>
</dbReference>
<keyword evidence="3 5" id="KW-0732">Signal</keyword>
<evidence type="ECO:0000256" key="2">
    <source>
        <dbReference type="ARBA" id="ARBA00022448"/>
    </source>
</evidence>
<sequence length="345" mass="36216">MKTPNAVAYVLAAGLLGLLAACGGTGGGAAADGKTVTVYTVDGLEDWYTARFAEFKQQTGITVQAVTAGSGEVASRVEKEKSNTQADVLITLPPFIQQVAQQGLLASSAPQGTGQVPAAEKDPQGRYFAMMNNYISFIYNPQQAKPAPKTWNDLLDPKYRGKLQYSTPGEAGDGTAVLLQLQHVFGDQGALDYLGKLQANNVGPSSSTGKLQPKVAKGELLVANGDVQMNLAEIGKSGGFDVFFPADAQGKRSTFAIPYEAGLVTNAPHADNGKKLLDFLFSPATQAKAADAFGIPARADVKSTGANADRIKATMTGVEVWQPDWTTVLGRLDADLAAYKKAIGQ</sequence>